<sequence>METKNLSFRQNRRTAGSKSRERNSPRIKHYAHHTNPKGIASRVMSSRGQIAPTLEEYERIIGGPRVDGPPYLYQGNWSSLEKIVRLLKILTRRQQRSGVEGIPLSYLEEKMCMLAEIGDWDTLADTLGLAAIIILPHLND</sequence>
<accession>A0A371H5M6</accession>
<proteinExistence type="predicted"/>
<evidence type="ECO:0000259" key="2">
    <source>
        <dbReference type="Pfam" id="PF24924"/>
    </source>
</evidence>
<comment type="caution">
    <text evidence="3">The sequence shown here is derived from an EMBL/GenBank/DDBJ whole genome shotgun (WGS) entry which is preliminary data.</text>
</comment>
<feature type="region of interest" description="Disordered" evidence="1">
    <location>
        <begin position="1"/>
        <end position="28"/>
    </location>
</feature>
<evidence type="ECO:0000256" key="1">
    <source>
        <dbReference type="SAM" id="MobiDB-lite"/>
    </source>
</evidence>
<dbReference type="Proteomes" id="UP000257109">
    <property type="component" value="Unassembled WGS sequence"/>
</dbReference>
<dbReference type="EMBL" id="QJKJ01003503">
    <property type="protein sequence ID" value="RDX98132.1"/>
    <property type="molecule type" value="Genomic_DNA"/>
</dbReference>
<keyword evidence="4" id="KW-1185">Reference proteome</keyword>
<organism evidence="3 4">
    <name type="scientific">Mucuna pruriens</name>
    <name type="common">Velvet bean</name>
    <name type="synonym">Dolichos pruriens</name>
    <dbReference type="NCBI Taxonomy" id="157652"/>
    <lineage>
        <taxon>Eukaryota</taxon>
        <taxon>Viridiplantae</taxon>
        <taxon>Streptophyta</taxon>
        <taxon>Embryophyta</taxon>
        <taxon>Tracheophyta</taxon>
        <taxon>Spermatophyta</taxon>
        <taxon>Magnoliopsida</taxon>
        <taxon>eudicotyledons</taxon>
        <taxon>Gunneridae</taxon>
        <taxon>Pentapetalae</taxon>
        <taxon>rosids</taxon>
        <taxon>fabids</taxon>
        <taxon>Fabales</taxon>
        <taxon>Fabaceae</taxon>
        <taxon>Papilionoideae</taxon>
        <taxon>50 kb inversion clade</taxon>
        <taxon>NPAAA clade</taxon>
        <taxon>indigoferoid/millettioid clade</taxon>
        <taxon>Phaseoleae</taxon>
        <taxon>Mucuna</taxon>
    </lineage>
</organism>
<evidence type="ECO:0000313" key="3">
    <source>
        <dbReference type="EMBL" id="RDX98132.1"/>
    </source>
</evidence>
<reference evidence="3" key="1">
    <citation type="submission" date="2018-05" db="EMBL/GenBank/DDBJ databases">
        <title>Draft genome of Mucuna pruriens seed.</title>
        <authorList>
            <person name="Nnadi N.E."/>
            <person name="Vos R."/>
            <person name="Hasami M.H."/>
            <person name="Devisetty U.K."/>
            <person name="Aguiy J.C."/>
        </authorList>
    </citation>
    <scope>NUCLEOTIDE SEQUENCE [LARGE SCALE GENOMIC DNA]</scope>
    <source>
        <strain evidence="3">JCA_2017</strain>
    </source>
</reference>
<dbReference type="InterPro" id="IPR056647">
    <property type="entry name" value="DUF7745"/>
</dbReference>
<evidence type="ECO:0000313" key="4">
    <source>
        <dbReference type="Proteomes" id="UP000257109"/>
    </source>
</evidence>
<feature type="non-terminal residue" evidence="3">
    <location>
        <position position="1"/>
    </location>
</feature>
<feature type="domain" description="DUF7745" evidence="2">
    <location>
        <begin position="49"/>
        <end position="135"/>
    </location>
</feature>
<gene>
    <name evidence="3" type="ORF">CR513_18982</name>
</gene>
<dbReference type="Pfam" id="PF24924">
    <property type="entry name" value="DUF7745"/>
    <property type="match status" value="1"/>
</dbReference>
<dbReference type="AlphaFoldDB" id="A0A371H5M6"/>
<name>A0A371H5M6_MUCPR</name>
<protein>
    <recommendedName>
        <fullName evidence="2">DUF7745 domain-containing protein</fullName>
    </recommendedName>
</protein>
<feature type="compositionally biased region" description="Polar residues" evidence="1">
    <location>
        <begin position="1"/>
        <end position="17"/>
    </location>
</feature>